<keyword evidence="3" id="KW-1185">Reference proteome</keyword>
<feature type="region of interest" description="Disordered" evidence="1">
    <location>
        <begin position="1"/>
        <end position="23"/>
    </location>
</feature>
<feature type="region of interest" description="Disordered" evidence="1">
    <location>
        <begin position="69"/>
        <end position="91"/>
    </location>
</feature>
<accession>A0A0G4FU17</accession>
<evidence type="ECO:0000256" key="1">
    <source>
        <dbReference type="SAM" id="MobiDB-lite"/>
    </source>
</evidence>
<proteinExistence type="predicted"/>
<evidence type="ECO:0000313" key="3">
    <source>
        <dbReference type="Proteomes" id="UP000041254"/>
    </source>
</evidence>
<dbReference type="AlphaFoldDB" id="A0A0G4FU17"/>
<name>A0A0G4FU17_VITBC</name>
<dbReference type="VEuPathDB" id="CryptoDB:Vbra_450"/>
<organism evidence="2 3">
    <name type="scientific">Vitrella brassicaformis (strain CCMP3155)</name>
    <dbReference type="NCBI Taxonomy" id="1169540"/>
    <lineage>
        <taxon>Eukaryota</taxon>
        <taxon>Sar</taxon>
        <taxon>Alveolata</taxon>
        <taxon>Colpodellida</taxon>
        <taxon>Vitrellaceae</taxon>
        <taxon>Vitrella</taxon>
    </lineage>
</organism>
<dbReference type="PhylomeDB" id="A0A0G4FU17"/>
<gene>
    <name evidence="2" type="ORF">Vbra_450</name>
</gene>
<evidence type="ECO:0008006" key="4">
    <source>
        <dbReference type="Google" id="ProtNLM"/>
    </source>
</evidence>
<dbReference type="InParanoid" id="A0A0G4FU17"/>
<feature type="region of interest" description="Disordered" evidence="1">
    <location>
        <begin position="31"/>
        <end position="50"/>
    </location>
</feature>
<reference evidence="2 3" key="1">
    <citation type="submission" date="2014-11" db="EMBL/GenBank/DDBJ databases">
        <authorList>
            <person name="Zhu J."/>
            <person name="Qi W."/>
            <person name="Song R."/>
        </authorList>
    </citation>
    <scope>NUCLEOTIDE SEQUENCE [LARGE SCALE GENOMIC DNA]</scope>
</reference>
<protein>
    <recommendedName>
        <fullName evidence="4">Dickkopf N-terminal cysteine-rich domain-containing protein</fullName>
    </recommendedName>
</protein>
<evidence type="ECO:0000313" key="2">
    <source>
        <dbReference type="EMBL" id="CEM17785.1"/>
    </source>
</evidence>
<sequence length="114" mass="12399">MPLAAPLPLETSDSHGTRVGSRVSSRFVQLHDEQLKKTKPPPPLPPGECRGDADCTKPDLCFKKMTHTGRTEAQGKCKKEGDSQDHCTKKSSDRPCKKGLSCQQVGWGIACKPV</sequence>
<dbReference type="EMBL" id="CDMY01000496">
    <property type="protein sequence ID" value="CEM17785.1"/>
    <property type="molecule type" value="Genomic_DNA"/>
</dbReference>
<dbReference type="Proteomes" id="UP000041254">
    <property type="component" value="Unassembled WGS sequence"/>
</dbReference>